<dbReference type="Proteomes" id="UP000198816">
    <property type="component" value="Unassembled WGS sequence"/>
</dbReference>
<feature type="transmembrane region" description="Helical" evidence="1">
    <location>
        <begin position="28"/>
        <end position="49"/>
    </location>
</feature>
<dbReference type="OrthoDB" id="5296662at2"/>
<organism evidence="2 3">
    <name type="scientific">Thiocapsa roseopersicina</name>
    <dbReference type="NCBI Taxonomy" id="1058"/>
    <lineage>
        <taxon>Bacteria</taxon>
        <taxon>Pseudomonadati</taxon>
        <taxon>Pseudomonadota</taxon>
        <taxon>Gammaproteobacteria</taxon>
        <taxon>Chromatiales</taxon>
        <taxon>Chromatiaceae</taxon>
        <taxon>Thiocapsa</taxon>
    </lineage>
</organism>
<keyword evidence="1" id="KW-0812">Transmembrane</keyword>
<keyword evidence="1" id="KW-1133">Transmembrane helix</keyword>
<dbReference type="STRING" id="1058.SAMN05421783_104163"/>
<evidence type="ECO:0000313" key="3">
    <source>
        <dbReference type="Proteomes" id="UP000198816"/>
    </source>
</evidence>
<name>A0A1H2TTN0_THIRO</name>
<dbReference type="AlphaFoldDB" id="A0A1H2TTN0"/>
<evidence type="ECO:0008006" key="4">
    <source>
        <dbReference type="Google" id="ProtNLM"/>
    </source>
</evidence>
<sequence>MRLTLPSPSINIAEGSLRRQAGVTLTDLLVGTTVGALVLIGISTTYVLGARSTSQNVEQARLNQELRAVLEIMQQDIRRAGFWDMSVVADPDPAKNPFESTIDGIDRRLRTGQVGGESTGSCILYSYDLEHGNPTAMTMFGFRLRDQSVQMRTGPSSVGDKTFECTIGSGSWERITSEDVRITDLRFTIVTAQTNLAPGKEDVACATDELCRESRRVAILMAGRIRNDPAVRQSLQATVAVRNDRYFIKE</sequence>
<keyword evidence="1" id="KW-0472">Membrane</keyword>
<accession>A0A1H2TTN0</accession>
<keyword evidence="3" id="KW-1185">Reference proteome</keyword>
<gene>
    <name evidence="2" type="ORF">SAMN05421783_104163</name>
</gene>
<dbReference type="EMBL" id="FNNZ01000004">
    <property type="protein sequence ID" value="SDW47225.1"/>
    <property type="molecule type" value="Genomic_DNA"/>
</dbReference>
<evidence type="ECO:0000313" key="2">
    <source>
        <dbReference type="EMBL" id="SDW47225.1"/>
    </source>
</evidence>
<evidence type="ECO:0000256" key="1">
    <source>
        <dbReference type="SAM" id="Phobius"/>
    </source>
</evidence>
<protein>
    <recommendedName>
        <fullName evidence="4">Type IV pilus assembly protein PilW</fullName>
    </recommendedName>
</protein>
<dbReference type="RefSeq" id="WP_093029322.1">
    <property type="nucleotide sequence ID" value="NZ_FNNZ01000004.1"/>
</dbReference>
<reference evidence="3" key="1">
    <citation type="submission" date="2016-10" db="EMBL/GenBank/DDBJ databases">
        <authorList>
            <person name="Varghese N."/>
            <person name="Submissions S."/>
        </authorList>
    </citation>
    <scope>NUCLEOTIDE SEQUENCE [LARGE SCALE GENOMIC DNA]</scope>
    <source>
        <strain evidence="3">DSM 217</strain>
    </source>
</reference>
<proteinExistence type="predicted"/>